<organism evidence="1 2">
    <name type="scientific">Pseudomonas frederiksbergensis</name>
    <dbReference type="NCBI Taxonomy" id="104087"/>
    <lineage>
        <taxon>Bacteria</taxon>
        <taxon>Pseudomonadati</taxon>
        <taxon>Pseudomonadota</taxon>
        <taxon>Gammaproteobacteria</taxon>
        <taxon>Pseudomonadales</taxon>
        <taxon>Pseudomonadaceae</taxon>
        <taxon>Pseudomonas</taxon>
    </lineage>
</organism>
<evidence type="ECO:0000313" key="1">
    <source>
        <dbReference type="EMBL" id="KKK07938.1"/>
    </source>
</evidence>
<protein>
    <submittedName>
        <fullName evidence="1">Uncharacterized protein</fullName>
    </submittedName>
</protein>
<evidence type="ECO:0000313" key="2">
    <source>
        <dbReference type="Proteomes" id="UP000030949"/>
    </source>
</evidence>
<sequence length="73" mass="7766">MRRSQVTVPGDLDFHHAAVGVDELTPGMPVREDEPLEPNFTVGATLVSSENTAGQRLRLVSPALGAMAGLPRE</sequence>
<comment type="caution">
    <text evidence="1">The sequence shown here is derived from an EMBL/GenBank/DDBJ whole genome shotgun (WGS) entry which is preliminary data.</text>
</comment>
<dbReference type="EMBL" id="JQGJ02000004">
    <property type="protein sequence ID" value="KKK07938.1"/>
    <property type="molecule type" value="Genomic_DNA"/>
</dbReference>
<reference evidence="1 2" key="1">
    <citation type="submission" date="2015-03" db="EMBL/GenBank/DDBJ databases">
        <title>Pseudomonas frederiksbergensis hydrocarbon degrader.</title>
        <authorList>
            <person name="Brown L.M."/>
            <person name="Ruiz O.N."/>
            <person name="Mueller S."/>
            <person name="Gunasekera T.S."/>
        </authorList>
    </citation>
    <scope>NUCLEOTIDE SEQUENCE [LARGE SCALE GENOMIC DNA]</scope>
    <source>
        <strain evidence="1 2">SI8</strain>
    </source>
</reference>
<name>A0A0U1PQN2_9PSED</name>
<accession>A0A0U1PQN2</accession>
<dbReference type="Proteomes" id="UP000030949">
    <property type="component" value="Unassembled WGS sequence"/>
</dbReference>
<gene>
    <name evidence="1" type="ORF">JZ00_30610</name>
</gene>
<dbReference type="AlphaFoldDB" id="A0A0U1PQN2"/>
<proteinExistence type="predicted"/>